<accession>A0A5A9NLG9</accession>
<gene>
    <name evidence="2" type="ORF">E1301_Tti016662</name>
</gene>
<dbReference type="InterPro" id="IPR045063">
    <property type="entry name" value="Dynamin_N"/>
</dbReference>
<dbReference type="Pfam" id="PF00350">
    <property type="entry name" value="Dynamin_N"/>
    <property type="match status" value="1"/>
</dbReference>
<proteinExistence type="predicted"/>
<evidence type="ECO:0000259" key="1">
    <source>
        <dbReference type="Pfam" id="PF00350"/>
    </source>
</evidence>
<organism evidence="2 3">
    <name type="scientific">Triplophysa tibetana</name>
    <dbReference type="NCBI Taxonomy" id="1572043"/>
    <lineage>
        <taxon>Eukaryota</taxon>
        <taxon>Metazoa</taxon>
        <taxon>Chordata</taxon>
        <taxon>Craniata</taxon>
        <taxon>Vertebrata</taxon>
        <taxon>Euteleostomi</taxon>
        <taxon>Actinopterygii</taxon>
        <taxon>Neopterygii</taxon>
        <taxon>Teleostei</taxon>
        <taxon>Ostariophysi</taxon>
        <taxon>Cypriniformes</taxon>
        <taxon>Nemacheilidae</taxon>
        <taxon>Triplophysa</taxon>
    </lineage>
</organism>
<reference evidence="2 3" key="1">
    <citation type="journal article" date="2019" name="Mol. Ecol. Resour.">
        <title>Chromosome-level genome assembly of Triplophysa tibetana, a fish adapted to the harsh high-altitude environment of the Tibetan Plateau.</title>
        <authorList>
            <person name="Yang X."/>
            <person name="Liu H."/>
            <person name="Ma Z."/>
            <person name="Zou Y."/>
            <person name="Zou M."/>
            <person name="Mao Y."/>
            <person name="Li X."/>
            <person name="Wang H."/>
            <person name="Chen T."/>
            <person name="Wang W."/>
            <person name="Yang R."/>
        </authorList>
    </citation>
    <scope>NUCLEOTIDE SEQUENCE [LARGE SCALE GENOMIC DNA]</scope>
    <source>
        <strain evidence="2">TTIB1903HZAU</strain>
        <tissue evidence="2">Muscle</tissue>
    </source>
</reference>
<sequence length="690" mass="79228">MAEQDIDLRKAMLIMQGINVEVENTKSTSDGKTALYISEQISKLEKAKKKATIGILGRTGEGKSSLLNAIMEKENLLPPGCFGACTCVITQVEANLHDSNYIAEIEFISEEEWNNLIASFDKTDETCQDMMTALFGADAEDMTLEELKKKDDYAKLERLLSTKKIISERSSSTFANEITCYIIHSDEGGCYWPIVKSMTIKIPNCQDLLEHIIFVDLPGTEDCNKIRDNLWKSKLRECSAVWIVSDIKRAKSDRDPWGILDHCLEDLGPGGECKHINFICTKTDDMKPAEYLRSERLAEEDILRDSQDLNKQCILHRNKRAKDAINKKLKNESCKDLKERFITEVFTVSSTAYFDKKSNLKPAETEIPRLQNVIRSLNKSISEKICRDYINEAKGILSLIQSFQLDEDKKMTKKGVQTKLEKSLEKKLKILDGQFDSLYEILEQCLSKGVEESVKSFVKTKRGVILPVRPEKNNLCYNTYQAMCRKNGCHWPKNWNEPIDFNKSLTKHMYDNINAEFELMFPVDANDKKGKSMQDYLDKFNIFQRVSPSASMQYHFENFIKTQESNLKILLSTHIVEKKKEIYLCIYTTIQKKMTPGYKKAAEEKGEGCLMMMEKIITNTIEELKPQMFNEAKDEVLKMFKNLKLHIMTTLESELKRSVENSLSKTSETTMFDVSKEIQELEGLSQHLSN</sequence>
<keyword evidence="3" id="KW-1185">Reference proteome</keyword>
<dbReference type="GO" id="GO:0003924">
    <property type="term" value="F:GTPase activity"/>
    <property type="evidence" value="ECO:0007669"/>
    <property type="project" value="TreeGrafter"/>
</dbReference>
<dbReference type="AlphaFoldDB" id="A0A5A9NLG9"/>
<dbReference type="InterPro" id="IPR027417">
    <property type="entry name" value="P-loop_NTPase"/>
</dbReference>
<dbReference type="Gene3D" id="3.40.50.300">
    <property type="entry name" value="P-loop containing nucleotide triphosphate hydrolases"/>
    <property type="match status" value="1"/>
</dbReference>
<dbReference type="InterPro" id="IPR053082">
    <property type="entry name" value="Nuclear_GTPase_SLIP-GC"/>
</dbReference>
<name>A0A5A9NLG9_9TELE</name>
<comment type="caution">
    <text evidence="2">The sequence shown here is derived from an EMBL/GenBank/DDBJ whole genome shotgun (WGS) entry which is preliminary data.</text>
</comment>
<dbReference type="PANTHER" id="PTHR47308">
    <property type="entry name" value="NUCLEAR GTPASE SLIP-GC"/>
    <property type="match status" value="1"/>
</dbReference>
<dbReference type="SUPFAM" id="SSF52540">
    <property type="entry name" value="P-loop containing nucleoside triphosphate hydrolases"/>
    <property type="match status" value="1"/>
</dbReference>
<dbReference type="Proteomes" id="UP000324632">
    <property type="component" value="Chromosome 16"/>
</dbReference>
<evidence type="ECO:0000313" key="2">
    <source>
        <dbReference type="EMBL" id="KAA0710125.1"/>
    </source>
</evidence>
<protein>
    <recommendedName>
        <fullName evidence="1">Dynamin N-terminal domain-containing protein</fullName>
    </recommendedName>
</protein>
<dbReference type="EMBL" id="SOYY01000016">
    <property type="protein sequence ID" value="KAA0710125.1"/>
    <property type="molecule type" value="Genomic_DNA"/>
</dbReference>
<feature type="domain" description="Dynamin N-terminal" evidence="1">
    <location>
        <begin position="53"/>
        <end position="250"/>
    </location>
</feature>
<evidence type="ECO:0000313" key="3">
    <source>
        <dbReference type="Proteomes" id="UP000324632"/>
    </source>
</evidence>
<dbReference type="PANTHER" id="PTHR47308:SF1">
    <property type="entry name" value="NUCLEAR GTPASE SLIP-GC"/>
    <property type="match status" value="1"/>
</dbReference>